<gene>
    <name evidence="1" type="ORF">HB662_14245</name>
</gene>
<comment type="caution">
    <text evidence="1">The sequence shown here is derived from an EMBL/GenBank/DDBJ whole genome shotgun (WGS) entry which is preliminary data.</text>
</comment>
<keyword evidence="2" id="KW-1185">Reference proteome</keyword>
<name>A0ABX1F0X4_9PROT</name>
<organism evidence="1 2">
    <name type="scientific">Falsiroseomonas frigidaquae</name>
    <dbReference type="NCBI Taxonomy" id="487318"/>
    <lineage>
        <taxon>Bacteria</taxon>
        <taxon>Pseudomonadati</taxon>
        <taxon>Pseudomonadota</taxon>
        <taxon>Alphaproteobacteria</taxon>
        <taxon>Acetobacterales</taxon>
        <taxon>Roseomonadaceae</taxon>
        <taxon>Falsiroseomonas</taxon>
    </lineage>
</organism>
<evidence type="ECO:0000313" key="1">
    <source>
        <dbReference type="EMBL" id="NKE45948.1"/>
    </source>
</evidence>
<protein>
    <submittedName>
        <fullName evidence="1">Uncharacterized protein</fullName>
    </submittedName>
</protein>
<accession>A0ABX1F0X4</accession>
<evidence type="ECO:0000313" key="2">
    <source>
        <dbReference type="Proteomes" id="UP000765160"/>
    </source>
</evidence>
<proteinExistence type="predicted"/>
<sequence>MSAKEDLLMNQLLAQTLSSFRPLASTAVQRSAAALLERNPNSFFKYERGILRKIADQEYRGQLVRSRLINEVSEYLRHTLNEAFTIENLKAHEMLLAKKLIGFGNSAFLEPQIRFQLSAIMSRNFQMSPLLSGYRGDAPNVTAIAAEAVIEAYRDVVRDLLRQAVAASVPAPDVPEQIRLAASEGVRFKVNNGRFGITAQGLPDASDELVGLLKELLGELSYVESSLANSHPRLYDAIRKYRKEINKSSPSPLRIFMFGGDIQSYIARRQKSGQLLEFVDRDVVELVDQFLIRHSMLIGASAEVLAVAEQYEKIARLEIGNLGLFLPTVKAVEDSPNVFDEPSRLLAQEVQAELASGGAAVQATAAAVSRGSLAAVGSFALDAAKEGVKDAIKREVSDGLRSEKLYGEAQAFIERQQDQLGELANELPGTFGWVAGLLRLFKPD</sequence>
<reference evidence="1 2" key="1">
    <citation type="submission" date="2020-03" db="EMBL/GenBank/DDBJ databases">
        <title>Roseomonas selenitidurans sp. nov. isolated from soil.</title>
        <authorList>
            <person name="Liu H."/>
        </authorList>
    </citation>
    <scope>NUCLEOTIDE SEQUENCE [LARGE SCALE GENOMIC DNA]</scope>
    <source>
        <strain evidence="1 2">JCM 15073</strain>
    </source>
</reference>
<dbReference type="EMBL" id="JAAVTX010000004">
    <property type="protein sequence ID" value="NKE45948.1"/>
    <property type="molecule type" value="Genomic_DNA"/>
</dbReference>
<dbReference type="Proteomes" id="UP000765160">
    <property type="component" value="Unassembled WGS sequence"/>
</dbReference>